<dbReference type="AlphaFoldDB" id="A0A1M6GKZ0"/>
<dbReference type="STRING" id="1178825.SAMN05216261_2821"/>
<dbReference type="InterPro" id="IPR025345">
    <property type="entry name" value="DUF4249"/>
</dbReference>
<evidence type="ECO:0000313" key="2">
    <source>
        <dbReference type="Proteomes" id="UP000184396"/>
    </source>
</evidence>
<dbReference type="EMBL" id="FQYK01000008">
    <property type="protein sequence ID" value="SHJ10598.1"/>
    <property type="molecule type" value="Genomic_DNA"/>
</dbReference>
<dbReference type="RefSeq" id="WP_026010114.1">
    <property type="nucleotide sequence ID" value="NZ_ALIH01000012.1"/>
</dbReference>
<dbReference type="OrthoDB" id="1430047at2"/>
<dbReference type="PROSITE" id="PS51257">
    <property type="entry name" value="PROKAR_LIPOPROTEIN"/>
    <property type="match status" value="1"/>
</dbReference>
<keyword evidence="2" id="KW-1185">Reference proteome</keyword>
<sequence length="270" mass="30572">MKKYVIVLFSLFFISCEDVIDVDLDTSEPRLVIDASINWIKGTTGETQFIKLSLSAPYFDESIPAASGASVLITDSNSNTYNFIEEGASGIYVNDSFVPEIGMVYNLLINYNNEIYTASETLMPVVPIEFVEQKNDGGFAGDEIEIKVFYTDPGGIDNYYLFEFIKTSSNSLNLEVYDDEFNDGNRIFAFHSDETLEAGDELIIRNAGVSERYYEFFNILLQQTDEQSGDPFQTQPATVRGNCINQTNPEHYPFGYFRASEVDEFIYFID</sequence>
<accession>A0A1M6GKZ0</accession>
<gene>
    <name evidence="1" type="ORF">SAMN05216261_2821</name>
</gene>
<dbReference type="eggNOG" id="ENOG502ZCA0">
    <property type="taxonomic scope" value="Bacteria"/>
</dbReference>
<dbReference type="Proteomes" id="UP000184396">
    <property type="component" value="Unassembled WGS sequence"/>
</dbReference>
<evidence type="ECO:0000313" key="1">
    <source>
        <dbReference type="EMBL" id="SHJ10598.1"/>
    </source>
</evidence>
<proteinExistence type="predicted"/>
<dbReference type="Pfam" id="PF14054">
    <property type="entry name" value="DUF4249"/>
    <property type="match status" value="1"/>
</dbReference>
<evidence type="ECO:0008006" key="3">
    <source>
        <dbReference type="Google" id="ProtNLM"/>
    </source>
</evidence>
<reference evidence="1 2" key="1">
    <citation type="submission" date="2016-11" db="EMBL/GenBank/DDBJ databases">
        <authorList>
            <person name="Jaros S."/>
            <person name="Januszkiewicz K."/>
            <person name="Wedrychowicz H."/>
        </authorList>
    </citation>
    <scope>NUCLEOTIDE SEQUENCE [LARGE SCALE GENOMIC DNA]</scope>
    <source>
        <strain evidence="1 2">CGMCC 1.12213</strain>
    </source>
</reference>
<organism evidence="1 2">
    <name type="scientific">Algibacter luteus</name>
    <dbReference type="NCBI Taxonomy" id="1178825"/>
    <lineage>
        <taxon>Bacteria</taxon>
        <taxon>Pseudomonadati</taxon>
        <taxon>Bacteroidota</taxon>
        <taxon>Flavobacteriia</taxon>
        <taxon>Flavobacteriales</taxon>
        <taxon>Flavobacteriaceae</taxon>
        <taxon>Algibacter</taxon>
    </lineage>
</organism>
<protein>
    <recommendedName>
        <fullName evidence="3">DUF4249 domain-containing protein</fullName>
    </recommendedName>
</protein>
<name>A0A1M6GKZ0_9FLAO</name>